<dbReference type="STRING" id="474950.SAMN05421771_2392"/>
<evidence type="ECO:0000313" key="4">
    <source>
        <dbReference type="Proteomes" id="UP000199024"/>
    </source>
</evidence>
<gene>
    <name evidence="3" type="ORF">SAMN05421771_2392</name>
</gene>
<dbReference type="RefSeq" id="WP_141223904.1">
    <property type="nucleotide sequence ID" value="NZ_FOZL01000001.1"/>
</dbReference>
<organism evidence="3 4">
    <name type="scientific">Granulicella pectinivorans</name>
    <dbReference type="NCBI Taxonomy" id="474950"/>
    <lineage>
        <taxon>Bacteria</taxon>
        <taxon>Pseudomonadati</taxon>
        <taxon>Acidobacteriota</taxon>
        <taxon>Terriglobia</taxon>
        <taxon>Terriglobales</taxon>
        <taxon>Acidobacteriaceae</taxon>
        <taxon>Granulicella</taxon>
    </lineage>
</organism>
<evidence type="ECO:0000313" key="3">
    <source>
        <dbReference type="EMBL" id="SFS13781.1"/>
    </source>
</evidence>
<feature type="region of interest" description="Disordered" evidence="1">
    <location>
        <begin position="28"/>
        <end position="80"/>
    </location>
</feature>
<dbReference type="Proteomes" id="UP000199024">
    <property type="component" value="Unassembled WGS sequence"/>
</dbReference>
<feature type="chain" id="PRO_5011688233" evidence="2">
    <location>
        <begin position="28"/>
        <end position="300"/>
    </location>
</feature>
<proteinExistence type="predicted"/>
<evidence type="ECO:0000256" key="2">
    <source>
        <dbReference type="SAM" id="SignalP"/>
    </source>
</evidence>
<feature type="signal peptide" evidence="2">
    <location>
        <begin position="1"/>
        <end position="27"/>
    </location>
</feature>
<keyword evidence="2" id="KW-0732">Signal</keyword>
<feature type="region of interest" description="Disordered" evidence="1">
    <location>
        <begin position="255"/>
        <end position="300"/>
    </location>
</feature>
<keyword evidence="4" id="KW-1185">Reference proteome</keyword>
<evidence type="ECO:0000256" key="1">
    <source>
        <dbReference type="SAM" id="MobiDB-lite"/>
    </source>
</evidence>
<sequence>MKTRALHRNCLFAVVGFSLVASLFAQANKAPDPSGRGGGSPFARNEKDLPKGPAPRLEGHPDLSGYWVPSHAPKDRPGGNIGKDFPQYKLPFTPAGAAALKYNLEHTVDPEALCIVGGLPRHNASGLPFQLLQGRDHAVFLYWYTTYRLVPFNGNKHTEDPEPSFFGEEIGSWEGDTFVIDSIGFKEQRTWADENANPHSDQQHVVERWTRPDLGHIHLEMTVTDPKFYTEPIHYQRTWLLGKPGDEVHEYSCSEDNVDAPHLGPGPGRIGADGQRGYDKVAPLPPPPTKDHPAVTSIPD</sequence>
<dbReference type="EMBL" id="FOZL01000001">
    <property type="protein sequence ID" value="SFS13781.1"/>
    <property type="molecule type" value="Genomic_DNA"/>
</dbReference>
<reference evidence="3 4" key="1">
    <citation type="submission" date="2016-10" db="EMBL/GenBank/DDBJ databases">
        <authorList>
            <person name="de Groot N.N."/>
        </authorList>
    </citation>
    <scope>NUCLEOTIDE SEQUENCE [LARGE SCALE GENOMIC DNA]</scope>
    <source>
        <strain evidence="3 4">DSM 21001</strain>
    </source>
</reference>
<name>A0A1I6MDQ0_9BACT</name>
<accession>A0A1I6MDQ0</accession>
<protein>
    <submittedName>
        <fullName evidence="3">Uncharacterized protein</fullName>
    </submittedName>
</protein>
<dbReference type="AlphaFoldDB" id="A0A1I6MDQ0"/>
<dbReference type="OrthoDB" id="109287at2"/>